<dbReference type="EMBL" id="KZ679009">
    <property type="protein sequence ID" value="PSS22385.1"/>
    <property type="molecule type" value="Genomic_DNA"/>
</dbReference>
<dbReference type="FunFam" id="3.30.160.60:FF:001875">
    <property type="entry name" value="pH-response transcription factor pacC/RIM101"/>
    <property type="match status" value="1"/>
</dbReference>
<feature type="region of interest" description="Disordered" evidence="10">
    <location>
        <begin position="353"/>
        <end position="424"/>
    </location>
</feature>
<keyword evidence="6" id="KW-0862">Zinc</keyword>
<proteinExistence type="inferred from homology"/>
<dbReference type="PROSITE" id="PS00028">
    <property type="entry name" value="ZINC_FINGER_C2H2_1"/>
    <property type="match status" value="2"/>
</dbReference>
<dbReference type="InterPro" id="IPR013087">
    <property type="entry name" value="Znf_C2H2_type"/>
</dbReference>
<dbReference type="PANTHER" id="PTHR47257:SF1">
    <property type="entry name" value="PH-RESPONSE TRANSCRIPTION FACTOR PACC_RIM101"/>
    <property type="match status" value="1"/>
</dbReference>
<dbReference type="STRING" id="857342.A0A2T3B6I6"/>
<name>A0A2T3B6I6_AMORE</name>
<evidence type="ECO:0000256" key="5">
    <source>
        <dbReference type="ARBA" id="ARBA00022771"/>
    </source>
</evidence>
<dbReference type="GeneID" id="36576154"/>
<evidence type="ECO:0000256" key="6">
    <source>
        <dbReference type="ARBA" id="ARBA00022833"/>
    </source>
</evidence>
<evidence type="ECO:0000256" key="2">
    <source>
        <dbReference type="ARBA" id="ARBA00022491"/>
    </source>
</evidence>
<organism evidence="12 13">
    <name type="scientific">Amorphotheca resinae ATCC 22711</name>
    <dbReference type="NCBI Taxonomy" id="857342"/>
    <lineage>
        <taxon>Eukaryota</taxon>
        <taxon>Fungi</taxon>
        <taxon>Dikarya</taxon>
        <taxon>Ascomycota</taxon>
        <taxon>Pezizomycotina</taxon>
        <taxon>Leotiomycetes</taxon>
        <taxon>Helotiales</taxon>
        <taxon>Amorphothecaceae</taxon>
        <taxon>Amorphotheca</taxon>
    </lineage>
</organism>
<evidence type="ECO:0000256" key="4">
    <source>
        <dbReference type="ARBA" id="ARBA00022737"/>
    </source>
</evidence>
<evidence type="ECO:0000256" key="9">
    <source>
        <dbReference type="PROSITE-ProRule" id="PRU00042"/>
    </source>
</evidence>
<evidence type="ECO:0000313" key="12">
    <source>
        <dbReference type="EMBL" id="PSS22385.1"/>
    </source>
</evidence>
<keyword evidence="5 9" id="KW-0863">Zinc-finger</keyword>
<evidence type="ECO:0000313" key="13">
    <source>
        <dbReference type="Proteomes" id="UP000241818"/>
    </source>
</evidence>
<evidence type="ECO:0000256" key="8">
    <source>
        <dbReference type="ARBA" id="ARBA00038089"/>
    </source>
</evidence>
<dbReference type="InParanoid" id="A0A2T3B6I6"/>
<feature type="compositionally biased region" description="Polar residues" evidence="10">
    <location>
        <begin position="353"/>
        <end position="362"/>
    </location>
</feature>
<dbReference type="GO" id="GO:0008270">
    <property type="term" value="F:zinc ion binding"/>
    <property type="evidence" value="ECO:0007669"/>
    <property type="project" value="UniProtKB-KW"/>
</dbReference>
<dbReference type="InterPro" id="IPR050806">
    <property type="entry name" value="pacC/RIM101"/>
</dbReference>
<dbReference type="Proteomes" id="UP000241818">
    <property type="component" value="Unassembled WGS sequence"/>
</dbReference>
<evidence type="ECO:0000256" key="7">
    <source>
        <dbReference type="ARBA" id="ARBA00023242"/>
    </source>
</evidence>
<dbReference type="SMART" id="SM00355">
    <property type="entry name" value="ZnF_C2H2"/>
    <property type="match status" value="3"/>
</dbReference>
<comment type="similarity">
    <text evidence="8">Belongs to the pacC/RIM101 family.</text>
</comment>
<dbReference type="GO" id="GO:0045944">
    <property type="term" value="P:positive regulation of transcription by RNA polymerase II"/>
    <property type="evidence" value="ECO:0007669"/>
    <property type="project" value="TreeGrafter"/>
</dbReference>
<keyword evidence="7" id="KW-0539">Nucleus</keyword>
<protein>
    <recommendedName>
        <fullName evidence="11">C2H2-type domain-containing protein</fullName>
    </recommendedName>
</protein>
<feature type="compositionally biased region" description="Low complexity" evidence="10">
    <location>
        <begin position="10"/>
        <end position="31"/>
    </location>
</feature>
<dbReference type="Gene3D" id="3.30.160.60">
    <property type="entry name" value="Classic Zinc Finger"/>
    <property type="match status" value="2"/>
</dbReference>
<feature type="domain" description="C2H2-type" evidence="11">
    <location>
        <begin position="76"/>
        <end position="105"/>
    </location>
</feature>
<evidence type="ECO:0000256" key="10">
    <source>
        <dbReference type="SAM" id="MobiDB-lite"/>
    </source>
</evidence>
<feature type="compositionally biased region" description="Polar residues" evidence="10">
    <location>
        <begin position="383"/>
        <end position="406"/>
    </location>
</feature>
<dbReference type="GO" id="GO:0005634">
    <property type="term" value="C:nucleus"/>
    <property type="evidence" value="ECO:0007669"/>
    <property type="project" value="UniProtKB-SubCell"/>
</dbReference>
<feature type="region of interest" description="Disordered" evidence="10">
    <location>
        <begin position="440"/>
        <end position="545"/>
    </location>
</feature>
<dbReference type="RefSeq" id="XP_024722540.1">
    <property type="nucleotide sequence ID" value="XM_024868073.1"/>
</dbReference>
<gene>
    <name evidence="12" type="ORF">M430DRAFT_49513</name>
</gene>
<evidence type="ECO:0000259" key="11">
    <source>
        <dbReference type="PROSITE" id="PS50157"/>
    </source>
</evidence>
<accession>A0A2T3B6I6</accession>
<feature type="domain" description="C2H2-type" evidence="11">
    <location>
        <begin position="106"/>
        <end position="133"/>
    </location>
</feature>
<sequence>MSGQDQQLKQDQTAAPASADAQAQRPAASSSSTITADDGLVCQWTGCSERCASADVLFDHICEKHVGRKSTNNLNLTCGWNQCNTTTVKRDHITSHIRVHVPLKPHKCGICQKAFKRPQDLKKHIKTHADDSELRSPDMHGGQNSGYRQGPGRMIADLQNLAATATGYYDHSGQMHPGPPANYGAPHHNGHSGYYTPQQPSSYGPVYYPVNQGGNLGHHAAYDDRKRGYDVLNDFFGDVKRRQIDPTSYAQIGNRLGVLHGIPIHGGGIADYMPTGPAMVSVDGHGGHGGPMSQHQYALPPMPNLRTKTDLMNIDQFLEQIQSTVYESSNAAAAAGVQQPGAHYTHSAVNFRQSHSPPQTVHSLGPMSSHVSSAHSTAPMMATHSSQSHSSGTPELTPPSSSVSYTSGHSPASSHGMSPSSRHSSAVAAVYPSLPVGTQGYSPHSANAPASTLGPNFDSDSRRRYSGGMLQRSANPRSNNMMMDGASDSPTPSPKETTPRPETLVRAELASTPNSPLYGVGVGSPSEHSESGDSARERAEEADRREEAWIENIRVIEALRKLISERLERREYEDDEDAAMSGTATADKHYHQAPPSSEGLYPTLRADDD</sequence>
<evidence type="ECO:0000256" key="3">
    <source>
        <dbReference type="ARBA" id="ARBA00022723"/>
    </source>
</evidence>
<dbReference type="InterPro" id="IPR036236">
    <property type="entry name" value="Znf_C2H2_sf"/>
</dbReference>
<feature type="compositionally biased region" description="Polar residues" evidence="10">
    <location>
        <begin position="472"/>
        <end position="481"/>
    </location>
</feature>
<keyword evidence="4" id="KW-0677">Repeat</keyword>
<dbReference type="PANTHER" id="PTHR47257">
    <property type="entry name" value="PH-RESPONSE TRANSCRIPTION FACTOR PACC/RIM101"/>
    <property type="match status" value="1"/>
</dbReference>
<keyword evidence="2" id="KW-0678">Repressor</keyword>
<dbReference type="PROSITE" id="PS50157">
    <property type="entry name" value="ZINC_FINGER_C2H2_2"/>
    <property type="match status" value="2"/>
</dbReference>
<dbReference type="OrthoDB" id="6155966at2759"/>
<evidence type="ECO:0000256" key="1">
    <source>
        <dbReference type="ARBA" id="ARBA00004123"/>
    </source>
</evidence>
<keyword evidence="13" id="KW-1185">Reference proteome</keyword>
<feature type="compositionally biased region" description="Basic and acidic residues" evidence="10">
    <location>
        <begin position="527"/>
        <end position="545"/>
    </location>
</feature>
<feature type="region of interest" description="Disordered" evidence="10">
    <location>
        <begin position="567"/>
        <end position="609"/>
    </location>
</feature>
<reference evidence="12 13" key="1">
    <citation type="journal article" date="2018" name="New Phytol.">
        <title>Comparative genomics and transcriptomics depict ericoid mycorrhizal fungi as versatile saprotrophs and plant mutualists.</title>
        <authorList>
            <person name="Martino E."/>
            <person name="Morin E."/>
            <person name="Grelet G.A."/>
            <person name="Kuo A."/>
            <person name="Kohler A."/>
            <person name="Daghino S."/>
            <person name="Barry K.W."/>
            <person name="Cichocki N."/>
            <person name="Clum A."/>
            <person name="Dockter R.B."/>
            <person name="Hainaut M."/>
            <person name="Kuo R.C."/>
            <person name="LaButti K."/>
            <person name="Lindahl B.D."/>
            <person name="Lindquist E.A."/>
            <person name="Lipzen A."/>
            <person name="Khouja H.R."/>
            <person name="Magnuson J."/>
            <person name="Murat C."/>
            <person name="Ohm R.A."/>
            <person name="Singer S.W."/>
            <person name="Spatafora J.W."/>
            <person name="Wang M."/>
            <person name="Veneault-Fourrey C."/>
            <person name="Henrissat B."/>
            <person name="Grigoriev I.V."/>
            <person name="Martin F.M."/>
            <person name="Perotto S."/>
        </authorList>
    </citation>
    <scope>NUCLEOTIDE SEQUENCE [LARGE SCALE GENOMIC DNA]</scope>
    <source>
        <strain evidence="12 13">ATCC 22711</strain>
    </source>
</reference>
<dbReference type="AlphaFoldDB" id="A0A2T3B6I6"/>
<dbReference type="SUPFAM" id="SSF57667">
    <property type="entry name" value="beta-beta-alpha zinc fingers"/>
    <property type="match status" value="1"/>
</dbReference>
<comment type="subcellular location">
    <subcellularLocation>
        <location evidence="1">Nucleus</location>
    </subcellularLocation>
</comment>
<feature type="compositionally biased region" description="Polar residues" evidence="10">
    <location>
        <begin position="440"/>
        <end position="454"/>
    </location>
</feature>
<feature type="region of interest" description="Disordered" evidence="10">
    <location>
        <begin position="1"/>
        <end position="31"/>
    </location>
</feature>
<keyword evidence="3" id="KW-0479">Metal-binding</keyword>
<feature type="compositionally biased region" description="Low complexity" evidence="10">
    <location>
        <begin position="407"/>
        <end position="424"/>
    </location>
</feature>
<dbReference type="FunFam" id="3.30.160.60:FF:000145">
    <property type="entry name" value="Zinc finger protein 574"/>
    <property type="match status" value="1"/>
</dbReference>
<dbReference type="Pfam" id="PF00096">
    <property type="entry name" value="zf-C2H2"/>
    <property type="match status" value="1"/>
</dbReference>